<gene>
    <name evidence="2" type="ORF">GLV81_03115</name>
</gene>
<protein>
    <submittedName>
        <fullName evidence="2">Type II toxin-antitoxin system RelE/ParE family toxin</fullName>
    </submittedName>
</protein>
<accession>A0A6I6GHQ4</accession>
<reference evidence="2 3" key="1">
    <citation type="submission" date="2019-11" db="EMBL/GenBank/DDBJ databases">
        <authorList>
            <person name="Im W.T."/>
        </authorList>
    </citation>
    <scope>NUCLEOTIDE SEQUENCE [LARGE SCALE GENOMIC DNA]</scope>
    <source>
        <strain evidence="2 3">SB-02</strain>
    </source>
</reference>
<dbReference type="Gene3D" id="3.30.2310.20">
    <property type="entry name" value="RelE-like"/>
    <property type="match status" value="1"/>
</dbReference>
<dbReference type="AlphaFoldDB" id="A0A6I6GHQ4"/>
<dbReference type="Pfam" id="PF05016">
    <property type="entry name" value="ParE_toxin"/>
    <property type="match status" value="1"/>
</dbReference>
<keyword evidence="3" id="KW-1185">Reference proteome</keyword>
<dbReference type="RefSeq" id="WP_157476778.1">
    <property type="nucleotide sequence ID" value="NZ_CP046566.1"/>
</dbReference>
<name>A0A6I6GHQ4_9BACT</name>
<evidence type="ECO:0000313" key="2">
    <source>
        <dbReference type="EMBL" id="QGW27228.1"/>
    </source>
</evidence>
<organism evidence="2 3">
    <name type="scientific">Phnomibacter ginsenosidimutans</name>
    <dbReference type="NCBI Taxonomy" id="2676868"/>
    <lineage>
        <taxon>Bacteria</taxon>
        <taxon>Pseudomonadati</taxon>
        <taxon>Bacteroidota</taxon>
        <taxon>Chitinophagia</taxon>
        <taxon>Chitinophagales</taxon>
        <taxon>Chitinophagaceae</taxon>
        <taxon>Phnomibacter</taxon>
    </lineage>
</organism>
<dbReference type="KEGG" id="fls:GLV81_03115"/>
<evidence type="ECO:0000256" key="1">
    <source>
        <dbReference type="ARBA" id="ARBA00022649"/>
    </source>
</evidence>
<dbReference type="Proteomes" id="UP000426027">
    <property type="component" value="Chromosome"/>
</dbReference>
<proteinExistence type="predicted"/>
<evidence type="ECO:0000313" key="3">
    <source>
        <dbReference type="Proteomes" id="UP000426027"/>
    </source>
</evidence>
<sequence>MMAIQLEIRPLASLEILDAYDWYESQLAGLGDRFLSDLDEFFAMLLRNPNTCGFLEDNIRQGRLSTFPYLVVYEVFQEKVVVFSVFHASQNPDKKRKM</sequence>
<keyword evidence="1" id="KW-1277">Toxin-antitoxin system</keyword>
<dbReference type="InterPro" id="IPR007712">
    <property type="entry name" value="RelE/ParE_toxin"/>
</dbReference>
<dbReference type="InterPro" id="IPR035093">
    <property type="entry name" value="RelE/ParE_toxin_dom_sf"/>
</dbReference>
<dbReference type="EMBL" id="CP046566">
    <property type="protein sequence ID" value="QGW27228.1"/>
    <property type="molecule type" value="Genomic_DNA"/>
</dbReference>